<proteinExistence type="predicted"/>
<comment type="caution">
    <text evidence="1">The sequence shown here is derived from an EMBL/GenBank/DDBJ whole genome shotgun (WGS) entry which is preliminary data.</text>
</comment>
<dbReference type="EMBL" id="BMNT01000017">
    <property type="protein sequence ID" value="GGK88635.1"/>
    <property type="molecule type" value="Genomic_DNA"/>
</dbReference>
<sequence>MGRHQQRAERRPIQGYIYRPKTPCTPSIPAITANLAYLAGAEPGRPVAQGRLQPAEHRARLAVPG</sequence>
<evidence type="ECO:0000313" key="1">
    <source>
        <dbReference type="EMBL" id="GGK88635.1"/>
    </source>
</evidence>
<accession>A0A917R3Q2</accession>
<dbReference type="AlphaFoldDB" id="A0A917R3Q2"/>
<dbReference type="Proteomes" id="UP000645217">
    <property type="component" value="Unassembled WGS sequence"/>
</dbReference>
<gene>
    <name evidence="1" type="ORF">GCM10007964_34120</name>
</gene>
<name>A0A917R3Q2_9ACTN</name>
<keyword evidence="2" id="KW-1185">Reference proteome</keyword>
<reference evidence="1" key="1">
    <citation type="journal article" date="2014" name="Int. J. Syst. Evol. Microbiol.">
        <title>Complete genome sequence of Corynebacterium casei LMG S-19264T (=DSM 44701T), isolated from a smear-ripened cheese.</title>
        <authorList>
            <consortium name="US DOE Joint Genome Institute (JGI-PGF)"/>
            <person name="Walter F."/>
            <person name="Albersmeier A."/>
            <person name="Kalinowski J."/>
            <person name="Ruckert C."/>
        </authorList>
    </citation>
    <scope>NUCLEOTIDE SEQUENCE</scope>
    <source>
        <strain evidence="1">JCM 13064</strain>
    </source>
</reference>
<evidence type="ECO:0000313" key="2">
    <source>
        <dbReference type="Proteomes" id="UP000645217"/>
    </source>
</evidence>
<protein>
    <submittedName>
        <fullName evidence="1">Uncharacterized protein</fullName>
    </submittedName>
</protein>
<reference evidence="1" key="2">
    <citation type="submission" date="2020-09" db="EMBL/GenBank/DDBJ databases">
        <authorList>
            <person name="Sun Q."/>
            <person name="Ohkuma M."/>
        </authorList>
    </citation>
    <scope>NUCLEOTIDE SEQUENCE</scope>
    <source>
        <strain evidence="1">JCM 13064</strain>
    </source>
</reference>
<organism evidence="1 2">
    <name type="scientific">Sphaerisporangium melleum</name>
    <dbReference type="NCBI Taxonomy" id="321316"/>
    <lineage>
        <taxon>Bacteria</taxon>
        <taxon>Bacillati</taxon>
        <taxon>Actinomycetota</taxon>
        <taxon>Actinomycetes</taxon>
        <taxon>Streptosporangiales</taxon>
        <taxon>Streptosporangiaceae</taxon>
        <taxon>Sphaerisporangium</taxon>
    </lineage>
</organism>